<feature type="transmembrane region" description="Helical" evidence="1">
    <location>
        <begin position="87"/>
        <end position="111"/>
    </location>
</feature>
<feature type="transmembrane region" description="Helical" evidence="1">
    <location>
        <begin position="201"/>
        <end position="222"/>
    </location>
</feature>
<feature type="transmembrane region" description="Helical" evidence="1">
    <location>
        <begin position="162"/>
        <end position="180"/>
    </location>
</feature>
<evidence type="ECO:0000256" key="1">
    <source>
        <dbReference type="SAM" id="Phobius"/>
    </source>
</evidence>
<feature type="transmembrane region" description="Helical" evidence="1">
    <location>
        <begin position="242"/>
        <end position="265"/>
    </location>
</feature>
<gene>
    <name evidence="2" type="ORF">M0811_10291</name>
</gene>
<feature type="transmembrane region" description="Helical" evidence="1">
    <location>
        <begin position="20"/>
        <end position="39"/>
    </location>
</feature>
<feature type="transmembrane region" description="Helical" evidence="1">
    <location>
        <begin position="55"/>
        <end position="75"/>
    </location>
</feature>
<keyword evidence="1" id="KW-0472">Membrane</keyword>
<proteinExistence type="predicted"/>
<dbReference type="AlphaFoldDB" id="A0A9Q0LEW0"/>
<evidence type="ECO:0000313" key="2">
    <source>
        <dbReference type="EMBL" id="KAJ5071448.1"/>
    </source>
</evidence>
<feature type="transmembrane region" description="Helical" evidence="1">
    <location>
        <begin position="132"/>
        <end position="150"/>
    </location>
</feature>
<sequence>MSDDNVSEHFSALTTNSPFLYILSFCFFVVLIFTIYEFFRNLKINNWCSPMKPPVLFRAFILLFSILFLILRTIMNFSGLHLDNEKIRFFFVFSFPSFLQFYTFLLLNWFLVSASYYASGTNTFYRKILNPLFIILGLISFSMAFVAAALSDQENSTSSHMIFYGIELLVLSILTGAIGVKFYRTLSFMSLKPFQKRRMRILFGLIVFFFVLFFVRCIFDLVTYKKRGFFNYLSKSSHRFFIFFFIWSLIFDVIPAFALAIGFHVDLSTVKKSRKGNEPLLEKRSLNKKKWNQQKIAELNYLLLDDEPNLKN</sequence>
<reference evidence="2" key="1">
    <citation type="submission" date="2022-10" db="EMBL/GenBank/DDBJ databases">
        <title>Novel sulphate-reducing endosymbionts in the free-living metamonad Anaeramoeba.</title>
        <authorList>
            <person name="Jerlstrom-Hultqvist J."/>
            <person name="Cepicka I."/>
            <person name="Gallot-Lavallee L."/>
            <person name="Salas-Leiva D."/>
            <person name="Curtis B.A."/>
            <person name="Zahonova K."/>
            <person name="Pipaliya S."/>
            <person name="Dacks J."/>
            <person name="Roger A.J."/>
        </authorList>
    </citation>
    <scope>NUCLEOTIDE SEQUENCE</scope>
    <source>
        <strain evidence="2">BMAN</strain>
    </source>
</reference>
<dbReference type="OMA" id="CKYVASA"/>
<keyword evidence="1" id="KW-0812">Transmembrane</keyword>
<accession>A0A9Q0LEW0</accession>
<name>A0A9Q0LEW0_ANAIG</name>
<comment type="caution">
    <text evidence="2">The sequence shown here is derived from an EMBL/GenBank/DDBJ whole genome shotgun (WGS) entry which is preliminary data.</text>
</comment>
<keyword evidence="3" id="KW-1185">Reference proteome</keyword>
<protein>
    <submittedName>
        <fullName evidence="2">Tobamovirus multiplication protein 1-like isoform x1</fullName>
    </submittedName>
</protein>
<keyword evidence="1" id="KW-1133">Transmembrane helix</keyword>
<dbReference type="Proteomes" id="UP001149090">
    <property type="component" value="Unassembled WGS sequence"/>
</dbReference>
<evidence type="ECO:0000313" key="3">
    <source>
        <dbReference type="Proteomes" id="UP001149090"/>
    </source>
</evidence>
<organism evidence="2 3">
    <name type="scientific">Anaeramoeba ignava</name>
    <name type="common">Anaerobic marine amoeba</name>
    <dbReference type="NCBI Taxonomy" id="1746090"/>
    <lineage>
        <taxon>Eukaryota</taxon>
        <taxon>Metamonada</taxon>
        <taxon>Anaeramoebidae</taxon>
        <taxon>Anaeramoeba</taxon>
    </lineage>
</organism>
<dbReference type="EMBL" id="JAPDFW010000088">
    <property type="protein sequence ID" value="KAJ5071448.1"/>
    <property type="molecule type" value="Genomic_DNA"/>
</dbReference>